<dbReference type="GO" id="GO:0008237">
    <property type="term" value="F:metallopeptidase activity"/>
    <property type="evidence" value="ECO:0007669"/>
    <property type="project" value="UniProtKB-KW"/>
</dbReference>
<dbReference type="PROSITE" id="PS00758">
    <property type="entry name" value="ARGE_DAPE_CPG2_1"/>
    <property type="match status" value="1"/>
</dbReference>
<keyword evidence="2" id="KW-0645">Protease</keyword>
<dbReference type="AlphaFoldDB" id="A0A085JD43"/>
<dbReference type="Gene3D" id="3.40.630.10">
    <property type="entry name" value="Zn peptidases"/>
    <property type="match status" value="1"/>
</dbReference>
<keyword evidence="4 11" id="KW-0378">Hydrolase</keyword>
<dbReference type="Proteomes" id="UP000028602">
    <property type="component" value="Unassembled WGS sequence"/>
</dbReference>
<dbReference type="Gene3D" id="3.30.70.360">
    <property type="match status" value="1"/>
</dbReference>
<dbReference type="EMBL" id="JMPR01000038">
    <property type="protein sequence ID" value="KFD18389.1"/>
    <property type="molecule type" value="Genomic_DNA"/>
</dbReference>
<dbReference type="eggNOG" id="COG2195">
    <property type="taxonomic scope" value="Bacteria"/>
</dbReference>
<evidence type="ECO:0000256" key="1">
    <source>
        <dbReference type="ARBA" id="ARBA00009692"/>
    </source>
</evidence>
<sequence length="432" mass="47113">MEQLLERFLEYVQIDTQSKIQCRAVQVPSSEGQWLLATVLKAQLESLGCVDISLSEHCCLMATLPANTTAKAPVIGFIAHLDTAPDFTGKHVHPLLVENYRGGDIALGIGDEVLSPVLMPVLHELHGHTLITTDGKTLLGADDKAGIAAIMTALARLKSRPHGKIRVAFTPDEETGAGAPLFDIQAFGADWAYTVDGGGLGEFEYENFNAADAVIRINGQSAHTGYAKGKLINSLELAWAFHRQLPQDEKPEKTEGDAGFWHLHSLKGNALKAEIHYLIRDFDDHHFAARQQTLEAIAEEMNQTYGGKATVSVVFHESYRNMRSKIEAHPQVIELVLRAMDKNGIRPKIKPIRGGTDGAFLSWRGLPCPNLFTGGFNFHSKYEFASLDIMEQSVELIASIAELACEGEAATLHKGAVAATGRGYSSSSPKYQ</sequence>
<evidence type="ECO:0000256" key="9">
    <source>
        <dbReference type="PIRSR" id="PIRSR037215-2"/>
    </source>
</evidence>
<dbReference type="PANTHER" id="PTHR42994:SF1">
    <property type="entry name" value="PEPTIDASE T"/>
    <property type="match status" value="1"/>
</dbReference>
<dbReference type="SUPFAM" id="SSF55031">
    <property type="entry name" value="Bacterial exopeptidase dimerisation domain"/>
    <property type="match status" value="1"/>
</dbReference>
<comment type="cofactor">
    <cofactor evidence="9">
        <name>Zn(2+)</name>
        <dbReference type="ChEBI" id="CHEBI:29105"/>
    </cofactor>
    <text evidence="9">Binds 2 Zn(2+) ions per subunit.</text>
</comment>
<dbReference type="PIRSF" id="PIRSF037215">
    <property type="entry name" value="Peptidase_M20B"/>
    <property type="match status" value="1"/>
</dbReference>
<dbReference type="GO" id="GO:0006518">
    <property type="term" value="P:peptide metabolic process"/>
    <property type="evidence" value="ECO:0007669"/>
    <property type="project" value="InterPro"/>
</dbReference>
<accession>A0A085JD43</accession>
<feature type="binding site" evidence="9">
    <location>
        <position position="379"/>
    </location>
    <ligand>
        <name>Zn(2+)</name>
        <dbReference type="ChEBI" id="CHEBI:29105"/>
        <label>2</label>
    </ligand>
</feature>
<dbReference type="OrthoDB" id="9804934at2"/>
<proteinExistence type="inferred from homology"/>
<keyword evidence="11" id="KW-0031">Aminopeptidase</keyword>
<evidence type="ECO:0000256" key="4">
    <source>
        <dbReference type="ARBA" id="ARBA00022801"/>
    </source>
</evidence>
<feature type="active site" evidence="8">
    <location>
        <position position="82"/>
    </location>
</feature>
<dbReference type="EC" id="3.4.11.4" evidence="7"/>
<evidence type="ECO:0000256" key="6">
    <source>
        <dbReference type="ARBA" id="ARBA00023049"/>
    </source>
</evidence>
<evidence type="ECO:0000256" key="8">
    <source>
        <dbReference type="PIRSR" id="PIRSR037215-1"/>
    </source>
</evidence>
<dbReference type="InterPro" id="IPR002933">
    <property type="entry name" value="Peptidase_M20"/>
</dbReference>
<comment type="caution">
    <text evidence="11">The sequence shown here is derived from an EMBL/GenBank/DDBJ whole genome shotgun (WGS) entry which is preliminary data.</text>
</comment>
<dbReference type="Pfam" id="PF07687">
    <property type="entry name" value="M20_dimer"/>
    <property type="match status" value="1"/>
</dbReference>
<feature type="active site" description="Proton acceptor" evidence="8">
    <location>
        <position position="173"/>
    </location>
</feature>
<evidence type="ECO:0000313" key="11">
    <source>
        <dbReference type="EMBL" id="KFD18389.1"/>
    </source>
</evidence>
<gene>
    <name evidence="11" type="primary">pepT</name>
    <name evidence="11" type="ORF">GTPT_2579</name>
</gene>
<feature type="binding site" evidence="9">
    <location>
        <position position="196"/>
    </location>
    <ligand>
        <name>Zn(2+)</name>
        <dbReference type="ChEBI" id="CHEBI:29105"/>
        <label>1</label>
    </ligand>
</feature>
<keyword evidence="5 9" id="KW-0862">Zinc</keyword>
<dbReference type="InterPro" id="IPR011650">
    <property type="entry name" value="Peptidase_M20_dimer"/>
</dbReference>
<evidence type="ECO:0000256" key="3">
    <source>
        <dbReference type="ARBA" id="ARBA00022723"/>
    </source>
</evidence>
<dbReference type="GO" id="GO:0006508">
    <property type="term" value="P:proteolysis"/>
    <property type="evidence" value="ECO:0007669"/>
    <property type="project" value="UniProtKB-UniRule"/>
</dbReference>
<keyword evidence="3 9" id="KW-0479">Metal-binding</keyword>
<organism evidence="11 12">
    <name type="scientific">Tatumella ptyseos ATCC 33301</name>
    <dbReference type="NCBI Taxonomy" id="1005995"/>
    <lineage>
        <taxon>Bacteria</taxon>
        <taxon>Pseudomonadati</taxon>
        <taxon>Pseudomonadota</taxon>
        <taxon>Gammaproteobacteria</taxon>
        <taxon>Enterobacterales</taxon>
        <taxon>Erwiniaceae</taxon>
        <taxon>Tatumella</taxon>
    </lineage>
</organism>
<evidence type="ECO:0000256" key="5">
    <source>
        <dbReference type="ARBA" id="ARBA00022833"/>
    </source>
</evidence>
<dbReference type="Pfam" id="PF01546">
    <property type="entry name" value="Peptidase_M20"/>
    <property type="match status" value="1"/>
</dbReference>
<dbReference type="SUPFAM" id="SSF53187">
    <property type="entry name" value="Zn-dependent exopeptidases"/>
    <property type="match status" value="1"/>
</dbReference>
<dbReference type="PANTHER" id="PTHR42994">
    <property type="entry name" value="PEPTIDASE T"/>
    <property type="match status" value="1"/>
</dbReference>
<feature type="binding site" evidence="9">
    <location>
        <position position="142"/>
    </location>
    <ligand>
        <name>Zn(2+)</name>
        <dbReference type="ChEBI" id="CHEBI:29105"/>
        <label>2</label>
    </ligand>
</feature>
<evidence type="ECO:0000313" key="12">
    <source>
        <dbReference type="Proteomes" id="UP000028602"/>
    </source>
</evidence>
<dbReference type="InterPro" id="IPR010161">
    <property type="entry name" value="Peptidase_M20B"/>
</dbReference>
<keyword evidence="12" id="KW-1185">Reference proteome</keyword>
<dbReference type="NCBIfam" id="NF009920">
    <property type="entry name" value="PRK13381.1"/>
    <property type="match status" value="1"/>
</dbReference>
<protein>
    <recommendedName>
        <fullName evidence="7">Peptidase T</fullName>
        <ecNumber evidence="7">3.4.11.4</ecNumber>
    </recommendedName>
</protein>
<comment type="similarity">
    <text evidence="1">Belongs to the peptidase M20B family.</text>
</comment>
<dbReference type="GO" id="GO:0005829">
    <property type="term" value="C:cytosol"/>
    <property type="evidence" value="ECO:0007669"/>
    <property type="project" value="TreeGrafter"/>
</dbReference>
<dbReference type="InterPro" id="IPR001261">
    <property type="entry name" value="ArgE/DapE_CS"/>
</dbReference>
<keyword evidence="6" id="KW-0482">Metalloprotease</keyword>
<dbReference type="MEROPS" id="M20.003"/>
<evidence type="ECO:0000259" key="10">
    <source>
        <dbReference type="Pfam" id="PF07687"/>
    </source>
</evidence>
<evidence type="ECO:0000256" key="2">
    <source>
        <dbReference type="ARBA" id="ARBA00022670"/>
    </source>
</evidence>
<feature type="domain" description="Peptidase M20 dimerisation" evidence="10">
    <location>
        <begin position="205"/>
        <end position="305"/>
    </location>
</feature>
<dbReference type="InterPro" id="IPR036264">
    <property type="entry name" value="Bact_exopeptidase_dim_dom"/>
</dbReference>
<dbReference type="CDD" id="cd03892">
    <property type="entry name" value="M20_peptT"/>
    <property type="match status" value="1"/>
</dbReference>
<feature type="binding site" evidence="9">
    <location>
        <position position="174"/>
    </location>
    <ligand>
        <name>Zn(2+)</name>
        <dbReference type="ChEBI" id="CHEBI:29105"/>
        <label>2</label>
    </ligand>
</feature>
<dbReference type="NCBIfam" id="NF003976">
    <property type="entry name" value="PRK05469.1"/>
    <property type="match status" value="1"/>
</dbReference>
<dbReference type="GO" id="GO:0045148">
    <property type="term" value="F:tripeptide aminopeptidase activity"/>
    <property type="evidence" value="ECO:0007669"/>
    <property type="project" value="UniProtKB-UniRule"/>
</dbReference>
<dbReference type="RefSeq" id="WP_025901796.1">
    <property type="nucleotide sequence ID" value="NZ_ATMJ01000001.1"/>
</dbReference>
<feature type="binding site" evidence="9">
    <location>
        <position position="142"/>
    </location>
    <ligand>
        <name>Zn(2+)</name>
        <dbReference type="ChEBI" id="CHEBI:29105"/>
        <label>1</label>
    </ligand>
</feature>
<dbReference type="GO" id="GO:0008270">
    <property type="term" value="F:zinc ion binding"/>
    <property type="evidence" value="ECO:0007669"/>
    <property type="project" value="InterPro"/>
</dbReference>
<evidence type="ECO:0000256" key="7">
    <source>
        <dbReference type="NCBIfam" id="TIGR01882"/>
    </source>
</evidence>
<dbReference type="PROSITE" id="PS00759">
    <property type="entry name" value="ARGE_DAPE_CPG2_2"/>
    <property type="match status" value="1"/>
</dbReference>
<reference evidence="11 12" key="1">
    <citation type="submission" date="2014-05" db="EMBL/GenBank/DDBJ databases">
        <title>ATOL: Assembling a taxonomically balanced genome-scale reconstruction of the evolutionary history of the Enterobacteriaceae.</title>
        <authorList>
            <person name="Plunkett G.III."/>
            <person name="Neeno-Eckwall E.C."/>
            <person name="Glasner J.D."/>
            <person name="Perna N.T."/>
        </authorList>
    </citation>
    <scope>NUCLEOTIDE SEQUENCE [LARGE SCALE GENOMIC DNA]</scope>
    <source>
        <strain evidence="11 12">ATCC 33301</strain>
    </source>
</reference>
<dbReference type="NCBIfam" id="TIGR01882">
    <property type="entry name" value="peptidase-T"/>
    <property type="match status" value="1"/>
</dbReference>
<feature type="binding site" evidence="9">
    <location>
        <position position="80"/>
    </location>
    <ligand>
        <name>Zn(2+)</name>
        <dbReference type="ChEBI" id="CHEBI:29105"/>
        <label>1</label>
    </ligand>
</feature>
<name>A0A085JD43_9GAMM</name>